<dbReference type="PANTHER" id="PTHR38779">
    <property type="entry name" value="TYPE II SECRETION SYSTEM PROTEIN I-RELATED"/>
    <property type="match status" value="1"/>
</dbReference>
<proteinExistence type="inferred from homology"/>
<dbReference type="GO" id="GO:0005886">
    <property type="term" value="C:plasma membrane"/>
    <property type="evidence" value="ECO:0007669"/>
    <property type="project" value="UniProtKB-SubCell"/>
</dbReference>
<evidence type="ECO:0000256" key="4">
    <source>
        <dbReference type="ARBA" id="ARBA00022481"/>
    </source>
</evidence>
<dbReference type="GO" id="GO:0015628">
    <property type="term" value="P:protein secretion by the type II secretion system"/>
    <property type="evidence" value="ECO:0007669"/>
    <property type="project" value="UniProtKB-UniRule"/>
</dbReference>
<dbReference type="Gene3D" id="3.30.1300.30">
    <property type="entry name" value="GSPII I/J protein-like"/>
    <property type="match status" value="1"/>
</dbReference>
<dbReference type="PANTHER" id="PTHR38779:SF2">
    <property type="entry name" value="TYPE II SECRETION SYSTEM PROTEIN I-RELATED"/>
    <property type="match status" value="1"/>
</dbReference>
<evidence type="ECO:0000256" key="3">
    <source>
        <dbReference type="ARBA" id="ARBA00022475"/>
    </source>
</evidence>
<evidence type="ECO:0000256" key="8">
    <source>
        <dbReference type="ARBA" id="ARBA00023136"/>
    </source>
</evidence>
<evidence type="ECO:0000313" key="13">
    <source>
        <dbReference type="Proteomes" id="UP001217500"/>
    </source>
</evidence>
<name>A0AAE9XVJ9_9PROT</name>
<keyword evidence="5 9" id="KW-0997">Cell inner membrane</keyword>
<dbReference type="Pfam" id="PF02501">
    <property type="entry name" value="T2SSI"/>
    <property type="match status" value="1"/>
</dbReference>
<evidence type="ECO:0000256" key="9">
    <source>
        <dbReference type="RuleBase" id="RU368030"/>
    </source>
</evidence>
<dbReference type="AlphaFoldDB" id="A0AAE9XVJ9"/>
<evidence type="ECO:0000259" key="11">
    <source>
        <dbReference type="Pfam" id="PF02501"/>
    </source>
</evidence>
<evidence type="ECO:0000256" key="10">
    <source>
        <dbReference type="SAM" id="MobiDB-lite"/>
    </source>
</evidence>
<feature type="transmembrane region" description="Helical" evidence="9">
    <location>
        <begin position="45"/>
        <end position="66"/>
    </location>
</feature>
<dbReference type="GO" id="GO:0015627">
    <property type="term" value="C:type II protein secretion system complex"/>
    <property type="evidence" value="ECO:0007669"/>
    <property type="project" value="UniProtKB-UniRule"/>
</dbReference>
<dbReference type="KEGG" id="gso:PH603_14455"/>
<keyword evidence="8 9" id="KW-0472">Membrane</keyword>
<dbReference type="Pfam" id="PF07963">
    <property type="entry name" value="N_methyl"/>
    <property type="match status" value="1"/>
</dbReference>
<keyword evidence="4 9" id="KW-0488">Methylation</keyword>
<sequence length="160" mass="17197">MSRHSWNPFVLRSPVRGVSKDTPLARSSRRGHAAPQTERSNVESGFTLIEVLVGLAVFSIAALALLSATRESVRHAVALDARLGADIVADNRLVEVLSAPEPATAGQRTGTVDLGGRRYDWAERVRPLEGFGVMQVEVSVREAGSEQVIANASGLREVSR</sequence>
<evidence type="ECO:0000256" key="2">
    <source>
        <dbReference type="ARBA" id="ARBA00008358"/>
    </source>
</evidence>
<dbReference type="InterPro" id="IPR010052">
    <property type="entry name" value="T2SS_protein-GspI"/>
</dbReference>
<keyword evidence="6 9" id="KW-0812">Transmembrane</keyword>
<dbReference type="NCBIfam" id="TIGR02532">
    <property type="entry name" value="IV_pilin_GFxxxE"/>
    <property type="match status" value="1"/>
</dbReference>
<feature type="region of interest" description="Disordered" evidence="10">
    <location>
        <begin position="19"/>
        <end position="39"/>
    </location>
</feature>
<protein>
    <recommendedName>
        <fullName evidence="9">Type II secretion system protein I</fullName>
        <shortName evidence="9">T2SS minor pseudopilin I</shortName>
    </recommendedName>
</protein>
<keyword evidence="7 9" id="KW-1133">Transmembrane helix</keyword>
<comment type="PTM">
    <text evidence="9">Cleaved by prepilin peptidase.</text>
</comment>
<reference evidence="12" key="1">
    <citation type="submission" date="2023-01" db="EMBL/GenBank/DDBJ databases">
        <title>The genome sequence of Kordiimonadaceae bacterium 6D33.</title>
        <authorList>
            <person name="Liu Y."/>
        </authorList>
    </citation>
    <scope>NUCLEOTIDE SEQUENCE</scope>
    <source>
        <strain evidence="12">6D33</strain>
    </source>
</reference>
<gene>
    <name evidence="12" type="primary">gspI</name>
    <name evidence="12" type="ORF">PH603_14455</name>
</gene>
<comment type="subunit">
    <text evidence="9">Type II secretion is composed of four main components: the outer membrane complex, the inner membrane complex, the cytoplasmic secretion ATPase and the periplasm-spanning pseudopilus.</text>
</comment>
<evidence type="ECO:0000256" key="7">
    <source>
        <dbReference type="ARBA" id="ARBA00022989"/>
    </source>
</evidence>
<comment type="subcellular location">
    <subcellularLocation>
        <location evidence="1 9">Cell inner membrane</location>
        <topology evidence="1 9">Single-pass membrane protein</topology>
    </subcellularLocation>
</comment>
<feature type="domain" description="Type II secretion system protein GspI C-terminal" evidence="11">
    <location>
        <begin position="79"/>
        <end position="154"/>
    </location>
</feature>
<evidence type="ECO:0000256" key="5">
    <source>
        <dbReference type="ARBA" id="ARBA00022519"/>
    </source>
</evidence>
<dbReference type="InterPro" id="IPR003413">
    <property type="entry name" value="T2SS_GspI_C"/>
</dbReference>
<comment type="function">
    <text evidence="9">Component of the type II secretion system required for the energy-dependent secretion of extracellular factors such as proteases and toxins from the periplasm.</text>
</comment>
<dbReference type="NCBIfam" id="TIGR01707">
    <property type="entry name" value="gspI"/>
    <property type="match status" value="1"/>
</dbReference>
<dbReference type="PROSITE" id="PS00409">
    <property type="entry name" value="PROKAR_NTER_METHYL"/>
    <property type="match status" value="1"/>
</dbReference>
<evidence type="ECO:0000256" key="6">
    <source>
        <dbReference type="ARBA" id="ARBA00022692"/>
    </source>
</evidence>
<dbReference type="SUPFAM" id="SSF54523">
    <property type="entry name" value="Pili subunits"/>
    <property type="match status" value="1"/>
</dbReference>
<dbReference type="Proteomes" id="UP001217500">
    <property type="component" value="Chromosome"/>
</dbReference>
<evidence type="ECO:0000256" key="1">
    <source>
        <dbReference type="ARBA" id="ARBA00004377"/>
    </source>
</evidence>
<accession>A0AAE9XVJ9</accession>
<dbReference type="InterPro" id="IPR012902">
    <property type="entry name" value="N_methyl_site"/>
</dbReference>
<keyword evidence="3" id="KW-1003">Cell membrane</keyword>
<comment type="similarity">
    <text evidence="2 9">Belongs to the GSP I family.</text>
</comment>
<evidence type="ECO:0000313" key="12">
    <source>
        <dbReference type="EMBL" id="WCL53739.1"/>
    </source>
</evidence>
<keyword evidence="13" id="KW-1185">Reference proteome</keyword>
<organism evidence="12 13">
    <name type="scientific">Gimibacter soli</name>
    <dbReference type="NCBI Taxonomy" id="3024400"/>
    <lineage>
        <taxon>Bacteria</taxon>
        <taxon>Pseudomonadati</taxon>
        <taxon>Pseudomonadota</taxon>
        <taxon>Alphaproteobacteria</taxon>
        <taxon>Kordiimonadales</taxon>
        <taxon>Temperatibacteraceae</taxon>
        <taxon>Gimibacter</taxon>
    </lineage>
</organism>
<dbReference type="InterPro" id="IPR045584">
    <property type="entry name" value="Pilin-like"/>
</dbReference>
<dbReference type="EMBL" id="CP116805">
    <property type="protein sequence ID" value="WCL53739.1"/>
    <property type="molecule type" value="Genomic_DNA"/>
</dbReference>
<dbReference type="RefSeq" id="WP_289503301.1">
    <property type="nucleotide sequence ID" value="NZ_CP116805.1"/>
</dbReference>